<comment type="caution">
    <text evidence="1">The sequence shown here is derived from an EMBL/GenBank/DDBJ whole genome shotgun (WGS) entry which is preliminary data.</text>
</comment>
<name>A0ABD6DZB1_9EURY</name>
<organism evidence="1 2">
    <name type="scientific">Halobellus litoreus</name>
    <dbReference type="NCBI Taxonomy" id="755310"/>
    <lineage>
        <taxon>Archaea</taxon>
        <taxon>Methanobacteriati</taxon>
        <taxon>Methanobacteriota</taxon>
        <taxon>Stenosarchaea group</taxon>
        <taxon>Halobacteria</taxon>
        <taxon>Halobacteriales</taxon>
        <taxon>Haloferacaceae</taxon>
        <taxon>Halobellus</taxon>
    </lineage>
</organism>
<reference evidence="1 2" key="1">
    <citation type="journal article" date="2019" name="Int. J. Syst. Evol. Microbiol.">
        <title>The Global Catalogue of Microorganisms (GCM) 10K type strain sequencing project: providing services to taxonomists for standard genome sequencing and annotation.</title>
        <authorList>
            <consortium name="The Broad Institute Genomics Platform"/>
            <consortium name="The Broad Institute Genome Sequencing Center for Infectious Disease"/>
            <person name="Wu L."/>
            <person name="Ma J."/>
        </authorList>
    </citation>
    <scope>NUCLEOTIDE SEQUENCE [LARGE SCALE GENOMIC DNA]</scope>
    <source>
        <strain evidence="1 2">CGMCC 1.10387</strain>
    </source>
</reference>
<dbReference type="RefSeq" id="WP_256305794.1">
    <property type="nucleotide sequence ID" value="NZ_JANHAW010000001.1"/>
</dbReference>
<dbReference type="Proteomes" id="UP001597092">
    <property type="component" value="Unassembled WGS sequence"/>
</dbReference>
<dbReference type="EMBL" id="JBHUDP010000005">
    <property type="protein sequence ID" value="MFD1686636.1"/>
    <property type="molecule type" value="Genomic_DNA"/>
</dbReference>
<accession>A0ABD6DZB1</accession>
<sequence>MADSRHPLVGDALAGDAIGFRTADRVAAVAVAPRVDVPSNRGPTRAGFRSRRH</sequence>
<keyword evidence="2" id="KW-1185">Reference proteome</keyword>
<evidence type="ECO:0000313" key="1">
    <source>
        <dbReference type="EMBL" id="MFD1686636.1"/>
    </source>
</evidence>
<proteinExistence type="predicted"/>
<dbReference type="AlphaFoldDB" id="A0ABD6DZB1"/>
<evidence type="ECO:0000313" key="2">
    <source>
        <dbReference type="Proteomes" id="UP001597092"/>
    </source>
</evidence>
<protein>
    <submittedName>
        <fullName evidence="1">Uncharacterized protein</fullName>
    </submittedName>
</protein>
<gene>
    <name evidence="1" type="ORF">ACFSAS_13550</name>
</gene>